<keyword evidence="2" id="KW-0472">Membrane</keyword>
<organism evidence="3 4">
    <name type="scientific">Puccinia sorghi</name>
    <dbReference type="NCBI Taxonomy" id="27349"/>
    <lineage>
        <taxon>Eukaryota</taxon>
        <taxon>Fungi</taxon>
        <taxon>Dikarya</taxon>
        <taxon>Basidiomycota</taxon>
        <taxon>Pucciniomycotina</taxon>
        <taxon>Pucciniomycetes</taxon>
        <taxon>Pucciniales</taxon>
        <taxon>Pucciniaceae</taxon>
        <taxon>Puccinia</taxon>
    </lineage>
</organism>
<sequence>MTEINTKKYFILRFNSMHQPISLKSQSLVLQGWPDCFVFSTVPWSWAQESSGLLILVALIGKQCVIHSIHWLLIRPRQPSTWLSNVVCHLFWPTDFDKFFSFKNQKKGISISLFLILIKKKKKRGTYTLFGVDSVVDRPRGNSGLSALETASLSNVILLHLLFSLKYVVTNLFSIMMLPVGQLCQIFKRGRRSDIVSNIIIFLFCHYECYSLSLSIISLSLISQQLSCIVYFHLRCVCPIIKCSVCCVISITYHNGVTHLCSGIADGLVQVGQEGATELVVGKHQSNREMVEYDEYPDCNRHDLVAQAFRLRVALEFIVAQSSLASLLSSPQNITLALFQHNSYSAVILLFFSRVTTSWLDANISVSASPYTNYIFTEQIIITLSSCHFYYLQNKTNQTGTSRQAPMKMPTLIQMNSSVAAKPISEPQDSGEGIISDLGEPIFSRTLYLLTDASREISNQAPCHHPHHVAPKTASAENATLGHAHAQRTNKTEATQTFLKDTSSHRGAPQIKEAGVVPSQQPGRKEPPNEHLTTTTLQREDTAETHTEVNEIDLYAQPVHSLSVVSTEPPASDHPANQMNSEPTRTTTTKSYKTNNEAKEPSSDVRASSLYVHLAAAATNNRTNTMSTNVTSEPGGIAKKAESSTSIAVTSTQELPSSVPRLTNENAQGQGILGKGALAGIAIAAILLAAIIPFSVAFFRRRRRLRQRKLSAMFDKGAAKTTTTTSSLTHPSIPSHSNIHHLHLPHPPHHQPLHVSHTEIDELMNRVASVQLPKPSHLPNKSSS</sequence>
<feature type="region of interest" description="Disordered" evidence="1">
    <location>
        <begin position="564"/>
        <end position="605"/>
    </location>
</feature>
<feature type="compositionally biased region" description="Polar residues" evidence="1">
    <location>
        <begin position="643"/>
        <end position="662"/>
    </location>
</feature>
<keyword evidence="2" id="KW-1133">Transmembrane helix</keyword>
<evidence type="ECO:0000313" key="3">
    <source>
        <dbReference type="EMBL" id="KNZ55423.1"/>
    </source>
</evidence>
<comment type="caution">
    <text evidence="3">The sequence shown here is derived from an EMBL/GenBank/DDBJ whole genome shotgun (WGS) entry which is preliminary data.</text>
</comment>
<gene>
    <name evidence="3" type="ORF">VP01_2683g1</name>
</gene>
<reference evidence="3 4" key="1">
    <citation type="submission" date="2015-08" db="EMBL/GenBank/DDBJ databases">
        <title>Next Generation Sequencing and Analysis of the Genome of Puccinia sorghi L Schw, the Causal Agent of Maize Common Rust.</title>
        <authorList>
            <person name="Rochi L."/>
            <person name="Burguener G."/>
            <person name="Darino M."/>
            <person name="Turjanski A."/>
            <person name="Kreff E."/>
            <person name="Dieguez M.J."/>
            <person name="Sacco F."/>
        </authorList>
    </citation>
    <scope>NUCLEOTIDE SEQUENCE [LARGE SCALE GENOMIC DNA]</scope>
    <source>
        <strain evidence="3 4">RO10H11247</strain>
    </source>
</reference>
<accession>A0A0L6V3S6</accession>
<feature type="compositionally biased region" description="Polar residues" evidence="1">
    <location>
        <begin position="487"/>
        <end position="501"/>
    </location>
</feature>
<keyword evidence="2" id="KW-0812">Transmembrane</keyword>
<keyword evidence="4" id="KW-1185">Reference proteome</keyword>
<feature type="region of interest" description="Disordered" evidence="1">
    <location>
        <begin position="625"/>
        <end position="662"/>
    </location>
</feature>
<dbReference type="Proteomes" id="UP000037035">
    <property type="component" value="Unassembled WGS sequence"/>
</dbReference>
<evidence type="ECO:0000313" key="4">
    <source>
        <dbReference type="Proteomes" id="UP000037035"/>
    </source>
</evidence>
<evidence type="ECO:0000256" key="2">
    <source>
        <dbReference type="SAM" id="Phobius"/>
    </source>
</evidence>
<proteinExistence type="predicted"/>
<protein>
    <submittedName>
        <fullName evidence="3">Uncharacterized protein</fullName>
    </submittedName>
</protein>
<dbReference type="AlphaFoldDB" id="A0A0L6V3S6"/>
<evidence type="ECO:0000256" key="1">
    <source>
        <dbReference type="SAM" id="MobiDB-lite"/>
    </source>
</evidence>
<dbReference type="EMBL" id="LAVV01007594">
    <property type="protein sequence ID" value="KNZ55423.1"/>
    <property type="molecule type" value="Genomic_DNA"/>
</dbReference>
<feature type="transmembrane region" description="Helical" evidence="2">
    <location>
        <begin position="677"/>
        <end position="699"/>
    </location>
</feature>
<name>A0A0L6V3S6_9BASI</name>
<feature type="region of interest" description="Disordered" evidence="1">
    <location>
        <begin position="460"/>
        <end position="545"/>
    </location>
</feature>
<dbReference type="VEuPathDB" id="FungiDB:VP01_2683g1"/>